<dbReference type="InterPro" id="IPR000182">
    <property type="entry name" value="GNAT_dom"/>
</dbReference>
<proteinExistence type="predicted"/>
<dbReference type="RefSeq" id="WP_307323262.1">
    <property type="nucleotide sequence ID" value="NZ_JAUSUG010000004.1"/>
</dbReference>
<dbReference type="Proteomes" id="UP001230005">
    <property type="component" value="Unassembled WGS sequence"/>
</dbReference>
<reference evidence="2 3" key="1">
    <citation type="submission" date="2023-07" db="EMBL/GenBank/DDBJ databases">
        <title>Genomic Encyclopedia of Type Strains, Phase IV (KMG-IV): sequencing the most valuable type-strain genomes for metagenomic binning, comparative biology and taxonomic classification.</title>
        <authorList>
            <person name="Goeker M."/>
        </authorList>
    </citation>
    <scope>NUCLEOTIDE SEQUENCE [LARGE SCALE GENOMIC DNA]</scope>
    <source>
        <strain evidence="2 3">DSM 9768</strain>
    </source>
</reference>
<dbReference type="PROSITE" id="PS51186">
    <property type="entry name" value="GNAT"/>
    <property type="match status" value="1"/>
</dbReference>
<comment type="caution">
    <text evidence="2">The sequence shown here is derived from an EMBL/GenBank/DDBJ whole genome shotgun (WGS) entry which is preliminary data.</text>
</comment>
<dbReference type="CDD" id="cd04301">
    <property type="entry name" value="NAT_SF"/>
    <property type="match status" value="1"/>
</dbReference>
<dbReference type="SUPFAM" id="SSF55729">
    <property type="entry name" value="Acyl-CoA N-acyltransferases (Nat)"/>
    <property type="match status" value="1"/>
</dbReference>
<dbReference type="PANTHER" id="PTHR37817">
    <property type="entry name" value="N-ACETYLTRANSFERASE EIS"/>
    <property type="match status" value="1"/>
</dbReference>
<name>A0ABT9ZRV5_9BACI</name>
<dbReference type="InterPro" id="IPR041380">
    <property type="entry name" value="Acetyltransf_17"/>
</dbReference>
<dbReference type="InterPro" id="IPR025559">
    <property type="entry name" value="Eis_dom"/>
</dbReference>
<dbReference type="Gene3D" id="3.40.630.30">
    <property type="match status" value="2"/>
</dbReference>
<evidence type="ECO:0000313" key="2">
    <source>
        <dbReference type="EMBL" id="MDQ0253965.1"/>
    </source>
</evidence>
<dbReference type="InterPro" id="IPR051554">
    <property type="entry name" value="Acetyltransferase_Eis"/>
</dbReference>
<dbReference type="InterPro" id="IPR036527">
    <property type="entry name" value="SCP2_sterol-bd_dom_sf"/>
</dbReference>
<accession>A0ABT9ZRV5</accession>
<dbReference type="Pfam" id="PF17668">
    <property type="entry name" value="Acetyltransf_17"/>
    <property type="match status" value="1"/>
</dbReference>
<dbReference type="Pfam" id="PF13527">
    <property type="entry name" value="Acetyltransf_9"/>
    <property type="match status" value="1"/>
</dbReference>
<dbReference type="EMBL" id="JAUSUG010000004">
    <property type="protein sequence ID" value="MDQ0253965.1"/>
    <property type="molecule type" value="Genomic_DNA"/>
</dbReference>
<dbReference type="SUPFAM" id="SSF55718">
    <property type="entry name" value="SCP-like"/>
    <property type="match status" value="1"/>
</dbReference>
<dbReference type="InterPro" id="IPR016181">
    <property type="entry name" value="Acyl_CoA_acyltransferase"/>
</dbReference>
<dbReference type="Gene3D" id="3.30.1050.10">
    <property type="entry name" value="SCP2 sterol-binding domain"/>
    <property type="match status" value="1"/>
</dbReference>
<keyword evidence="3" id="KW-1185">Reference proteome</keyword>
<protein>
    <submittedName>
        <fullName evidence="2">Acetyltransferase</fullName>
    </submittedName>
</protein>
<sequence length="398" mass="46625">MKIRKLQRSEIDISIEMSEYSFQYELSEEEREERRRNISPEDSWVVEDDGKILAKATVLPLMVHFQEKQVSMGGVSSVATWPEYRRSGLVKDLLFQCLIEMKEKGQLLSFLAPFSIPFYRKFGWELFAEEQKLTLTKEQLPVRKPTAGSIKRVEKDYQVIRHVYEEWASRFNGTLIRDEKWWKRLISRDKKDHLAIYYTQEGDPKGYMFYQIKSQTLTIDELIWLDPESRDGLFTFIANHDSMIDKVVWTTTPNDGIPFLLPDPKVEREIISYFMARIVDVKEFLKVYPFQMEEGSSPIILHLTDEFCSWNDGTYFIEMKQNQIKTNFFSTKGSSGANCQHPPKKGIRLSIQTLTALLFNAQSMDVLYREGLVLGEEEQAKKLENAIKSGKPFIYDFF</sequence>
<gene>
    <name evidence="2" type="ORF">J2S74_001338</name>
</gene>
<dbReference type="Pfam" id="PF13530">
    <property type="entry name" value="SCP2_2"/>
    <property type="match status" value="1"/>
</dbReference>
<feature type="domain" description="N-acetyltransferase" evidence="1">
    <location>
        <begin position="1"/>
        <end position="147"/>
    </location>
</feature>
<organism evidence="2 3">
    <name type="scientific">Evansella vedderi</name>
    <dbReference type="NCBI Taxonomy" id="38282"/>
    <lineage>
        <taxon>Bacteria</taxon>
        <taxon>Bacillati</taxon>
        <taxon>Bacillota</taxon>
        <taxon>Bacilli</taxon>
        <taxon>Bacillales</taxon>
        <taxon>Bacillaceae</taxon>
        <taxon>Evansella</taxon>
    </lineage>
</organism>
<evidence type="ECO:0000259" key="1">
    <source>
        <dbReference type="PROSITE" id="PS51186"/>
    </source>
</evidence>
<dbReference type="PANTHER" id="PTHR37817:SF1">
    <property type="entry name" value="N-ACETYLTRANSFERASE EIS"/>
    <property type="match status" value="1"/>
</dbReference>
<evidence type="ECO:0000313" key="3">
    <source>
        <dbReference type="Proteomes" id="UP001230005"/>
    </source>
</evidence>